<dbReference type="EMBL" id="JBBPBN010000002">
    <property type="protein sequence ID" value="KAK9044785.1"/>
    <property type="molecule type" value="Genomic_DNA"/>
</dbReference>
<evidence type="ECO:0000313" key="3">
    <source>
        <dbReference type="Proteomes" id="UP001396334"/>
    </source>
</evidence>
<evidence type="ECO:0000256" key="1">
    <source>
        <dbReference type="SAM" id="SignalP"/>
    </source>
</evidence>
<keyword evidence="1" id="KW-0732">Signal</keyword>
<feature type="chain" id="PRO_5045358913" evidence="1">
    <location>
        <begin position="19"/>
        <end position="195"/>
    </location>
</feature>
<organism evidence="2 3">
    <name type="scientific">Hibiscus sabdariffa</name>
    <name type="common">roselle</name>
    <dbReference type="NCBI Taxonomy" id="183260"/>
    <lineage>
        <taxon>Eukaryota</taxon>
        <taxon>Viridiplantae</taxon>
        <taxon>Streptophyta</taxon>
        <taxon>Embryophyta</taxon>
        <taxon>Tracheophyta</taxon>
        <taxon>Spermatophyta</taxon>
        <taxon>Magnoliopsida</taxon>
        <taxon>eudicotyledons</taxon>
        <taxon>Gunneridae</taxon>
        <taxon>Pentapetalae</taxon>
        <taxon>rosids</taxon>
        <taxon>malvids</taxon>
        <taxon>Malvales</taxon>
        <taxon>Malvaceae</taxon>
        <taxon>Malvoideae</taxon>
        <taxon>Hibiscus</taxon>
    </lineage>
</organism>
<name>A0ABR2U533_9ROSI</name>
<evidence type="ECO:0000313" key="2">
    <source>
        <dbReference type="EMBL" id="KAK9044785.1"/>
    </source>
</evidence>
<keyword evidence="3" id="KW-1185">Reference proteome</keyword>
<gene>
    <name evidence="2" type="ORF">V6N11_058677</name>
</gene>
<accession>A0ABR2U533</accession>
<protein>
    <submittedName>
        <fullName evidence="2">Uncharacterized protein</fullName>
    </submittedName>
</protein>
<reference evidence="2 3" key="1">
    <citation type="journal article" date="2024" name="G3 (Bethesda)">
        <title>Genome assembly of Hibiscus sabdariffa L. provides insights into metabolisms of medicinal natural products.</title>
        <authorList>
            <person name="Kim T."/>
        </authorList>
    </citation>
    <scope>NUCLEOTIDE SEQUENCE [LARGE SCALE GENOMIC DNA]</scope>
    <source>
        <strain evidence="2">TK-2024</strain>
        <tissue evidence="2">Old leaves</tissue>
    </source>
</reference>
<feature type="signal peptide" evidence="1">
    <location>
        <begin position="1"/>
        <end position="18"/>
    </location>
</feature>
<comment type="caution">
    <text evidence="2">The sequence shown here is derived from an EMBL/GenBank/DDBJ whole genome shotgun (WGS) entry which is preliminary data.</text>
</comment>
<proteinExistence type="predicted"/>
<dbReference type="Proteomes" id="UP001396334">
    <property type="component" value="Unassembled WGS sequence"/>
</dbReference>
<sequence>MYGRVLFFLLKNITKLWGSFVQIYEKAKQPSSFERSYILIKTEFVLTIDDEVDLIVEGNLFQIWVVGVEPSKMHRYCKVKEEAMLVSSDSVDSYVVTSVLDEDRHVIACPEINARDAIDDDDIFVRAWKREGFQGEEMVDESKDLSGARSMDEMTCFVVCENEGNAPKSVAYRLRDGGTENWLVTKTKHLEVKWE</sequence>